<evidence type="ECO:0000256" key="5">
    <source>
        <dbReference type="ARBA" id="ARBA00022989"/>
    </source>
</evidence>
<gene>
    <name evidence="9" type="ORF">SAMN05216553_103214</name>
</gene>
<accession>A0A1G7NTW6</accession>
<dbReference type="PANTHER" id="PTHR33406:SF6">
    <property type="entry name" value="MEMBRANE PROTEIN YDGH-RELATED"/>
    <property type="match status" value="1"/>
</dbReference>
<organism evidence="9 10">
    <name type="scientific">Lentzea fradiae</name>
    <dbReference type="NCBI Taxonomy" id="200378"/>
    <lineage>
        <taxon>Bacteria</taxon>
        <taxon>Bacillati</taxon>
        <taxon>Actinomycetota</taxon>
        <taxon>Actinomycetes</taxon>
        <taxon>Pseudonocardiales</taxon>
        <taxon>Pseudonocardiaceae</taxon>
        <taxon>Lentzea</taxon>
    </lineage>
</organism>
<evidence type="ECO:0000313" key="10">
    <source>
        <dbReference type="Proteomes" id="UP000199623"/>
    </source>
</evidence>
<dbReference type="InterPro" id="IPR004869">
    <property type="entry name" value="MMPL_dom"/>
</dbReference>
<sequence>MRVLAGVLLVVWLALGGFTGPYAGKLSQVAENDSSAFLPNSAESTQVAELQKKFQRDNAIPAIIVAERESGITEDDKKYLTDEVAGLEASPVIPAPKDGQAAQVVVLIDPSKDIKESVTEIRDGFEDGPEGLTVLVTGPAAQVADLSEAFGGIDGLLLVVAAAVVAVILLIVYRSPLLPIVVLLSAVFALGVASFAVYLLADNDVLALNGQSQGILFILVFGAATDYALLLVSRFREELRDTDDKFAAIRTAWRGTIEPIAASAGTVILGLLCLLFSDLDSNRGLGPVAAIGIAAALITTMTFLPAVLSLLGRGAFWPFAPKLGSPHPETTGLWGRIANFVRRKPRAIWIVTTLVLLVGAAFLPQLKASGTAQSDVFLTDVQSVAGQEVLSRHFPGGSGAPTYIIAEEGKTAELLEKAEVDGVATVRPAGTAEGLVSIEATLQDAPDSDAAVATVERIREAVKGIGDAKVGGQTATLLDTRTTSEHDRALIIPIVLVVIFLVLALLLRSLLAPLLLIATVVLSFAATMGVSALVFNHIFEFPGADPVVPLFGFVFLVALGIDYNIFLMTRVREEAHKLGTVDGTIRGLSVTGGVITSAGVVLAATFAALAVLPILFLAQLAFIVAFGVLLDTLLVRSLLVPALSVDIGGKIWWPSKLMKVTGQKS</sequence>
<keyword evidence="6 7" id="KW-0472">Membrane</keyword>
<dbReference type="SUPFAM" id="SSF82866">
    <property type="entry name" value="Multidrug efflux transporter AcrB transmembrane domain"/>
    <property type="match status" value="2"/>
</dbReference>
<keyword evidence="10" id="KW-1185">Reference proteome</keyword>
<comment type="subcellular location">
    <subcellularLocation>
        <location evidence="1">Cell membrane</location>
        <topology evidence="1">Multi-pass membrane protein</topology>
    </subcellularLocation>
</comment>
<feature type="transmembrane region" description="Helical" evidence="7">
    <location>
        <begin position="289"/>
        <end position="312"/>
    </location>
</feature>
<evidence type="ECO:0000256" key="2">
    <source>
        <dbReference type="ARBA" id="ARBA00010157"/>
    </source>
</evidence>
<keyword evidence="5 7" id="KW-1133">Transmembrane helix</keyword>
<name>A0A1G7NTW6_9PSEU</name>
<feature type="transmembrane region" description="Helical" evidence="7">
    <location>
        <begin position="347"/>
        <end position="366"/>
    </location>
</feature>
<dbReference type="GO" id="GO:0005886">
    <property type="term" value="C:plasma membrane"/>
    <property type="evidence" value="ECO:0007669"/>
    <property type="project" value="UniProtKB-SubCell"/>
</dbReference>
<dbReference type="PANTHER" id="PTHR33406">
    <property type="entry name" value="MEMBRANE PROTEIN MJ1562-RELATED"/>
    <property type="match status" value="1"/>
</dbReference>
<feature type="transmembrane region" description="Helical" evidence="7">
    <location>
        <begin position="213"/>
        <end position="235"/>
    </location>
</feature>
<evidence type="ECO:0000256" key="3">
    <source>
        <dbReference type="ARBA" id="ARBA00022475"/>
    </source>
</evidence>
<feature type="transmembrane region" description="Helical" evidence="7">
    <location>
        <begin position="180"/>
        <end position="201"/>
    </location>
</feature>
<evidence type="ECO:0000256" key="6">
    <source>
        <dbReference type="ARBA" id="ARBA00023136"/>
    </source>
</evidence>
<feature type="transmembrane region" description="Helical" evidence="7">
    <location>
        <begin position="547"/>
        <end position="567"/>
    </location>
</feature>
<dbReference type="Pfam" id="PF03176">
    <property type="entry name" value="MMPL"/>
    <property type="match status" value="2"/>
</dbReference>
<feature type="transmembrane region" description="Helical" evidence="7">
    <location>
        <begin position="514"/>
        <end position="535"/>
    </location>
</feature>
<dbReference type="Proteomes" id="UP000199623">
    <property type="component" value="Unassembled WGS sequence"/>
</dbReference>
<feature type="transmembrane region" description="Helical" evidence="7">
    <location>
        <begin position="588"/>
        <end position="608"/>
    </location>
</feature>
<dbReference type="RefSeq" id="WP_090047242.1">
    <property type="nucleotide sequence ID" value="NZ_FNCC01000003.1"/>
</dbReference>
<dbReference type="EMBL" id="FNCC01000003">
    <property type="protein sequence ID" value="SDF77411.1"/>
    <property type="molecule type" value="Genomic_DNA"/>
</dbReference>
<dbReference type="AlphaFoldDB" id="A0A1G7NTW6"/>
<evidence type="ECO:0000256" key="7">
    <source>
        <dbReference type="SAM" id="Phobius"/>
    </source>
</evidence>
<evidence type="ECO:0000256" key="4">
    <source>
        <dbReference type="ARBA" id="ARBA00022692"/>
    </source>
</evidence>
<feature type="transmembrane region" description="Helical" evidence="7">
    <location>
        <begin position="155"/>
        <end position="173"/>
    </location>
</feature>
<proteinExistence type="inferred from homology"/>
<keyword evidence="4 7" id="KW-0812">Transmembrane</keyword>
<comment type="similarity">
    <text evidence="2">Belongs to the resistance-nodulation-cell division (RND) (TC 2.A.6) family. MmpL subfamily.</text>
</comment>
<keyword evidence="3" id="KW-1003">Cell membrane</keyword>
<protein>
    <submittedName>
        <fullName evidence="9">Putative drug exporter of the RND superfamily</fullName>
    </submittedName>
</protein>
<evidence type="ECO:0000259" key="8">
    <source>
        <dbReference type="PROSITE" id="PS50156"/>
    </source>
</evidence>
<dbReference type="InterPro" id="IPR050545">
    <property type="entry name" value="Mycobact_MmpL"/>
</dbReference>
<feature type="domain" description="SSD" evidence="8">
    <location>
        <begin position="517"/>
        <end position="645"/>
    </location>
</feature>
<dbReference type="STRING" id="200378.SAMN05216553_103214"/>
<evidence type="ECO:0000313" key="9">
    <source>
        <dbReference type="EMBL" id="SDF77411.1"/>
    </source>
</evidence>
<feature type="transmembrane region" description="Helical" evidence="7">
    <location>
        <begin position="489"/>
        <end position="507"/>
    </location>
</feature>
<reference evidence="10" key="1">
    <citation type="submission" date="2016-10" db="EMBL/GenBank/DDBJ databases">
        <authorList>
            <person name="Varghese N."/>
            <person name="Submissions S."/>
        </authorList>
    </citation>
    <scope>NUCLEOTIDE SEQUENCE [LARGE SCALE GENOMIC DNA]</scope>
    <source>
        <strain evidence="10">CGMCC 4.3506</strain>
    </source>
</reference>
<feature type="transmembrane region" description="Helical" evidence="7">
    <location>
        <begin position="256"/>
        <end position="277"/>
    </location>
</feature>
<feature type="transmembrane region" description="Helical" evidence="7">
    <location>
        <begin position="614"/>
        <end position="634"/>
    </location>
</feature>
<evidence type="ECO:0000256" key="1">
    <source>
        <dbReference type="ARBA" id="ARBA00004651"/>
    </source>
</evidence>
<dbReference type="OrthoDB" id="2365435at2"/>
<dbReference type="Gene3D" id="1.20.1640.10">
    <property type="entry name" value="Multidrug efflux transporter AcrB transmembrane domain"/>
    <property type="match status" value="2"/>
</dbReference>
<dbReference type="PROSITE" id="PS50156">
    <property type="entry name" value="SSD"/>
    <property type="match status" value="1"/>
</dbReference>
<dbReference type="InterPro" id="IPR000731">
    <property type="entry name" value="SSD"/>
</dbReference>